<dbReference type="InterPro" id="IPR002110">
    <property type="entry name" value="Ankyrin_rpt"/>
</dbReference>
<dbReference type="PROSITE" id="PS50088">
    <property type="entry name" value="ANK_REPEAT"/>
    <property type="match status" value="1"/>
</dbReference>
<dbReference type="PANTHER" id="PTHR24198:SF165">
    <property type="entry name" value="ANKYRIN REPEAT-CONTAINING PROTEIN-RELATED"/>
    <property type="match status" value="1"/>
</dbReference>
<dbReference type="PANTHER" id="PTHR24198">
    <property type="entry name" value="ANKYRIN REPEAT AND PROTEIN KINASE DOMAIN-CONTAINING PROTEIN"/>
    <property type="match status" value="1"/>
</dbReference>
<gene>
    <name evidence="4" type="ORF">RO3G_08172</name>
</gene>
<dbReference type="PROSITE" id="PS50297">
    <property type="entry name" value="ANK_REP_REGION"/>
    <property type="match status" value="1"/>
</dbReference>
<dbReference type="RefSeq" id="XP_067518863.1">
    <property type="nucleotide sequence ID" value="XM_067662762.1"/>
</dbReference>
<evidence type="ECO:0000313" key="5">
    <source>
        <dbReference type="Proteomes" id="UP000009138"/>
    </source>
</evidence>
<keyword evidence="5" id="KW-1185">Reference proteome</keyword>
<feature type="repeat" description="ANK" evidence="3">
    <location>
        <begin position="65"/>
        <end position="98"/>
    </location>
</feature>
<dbReference type="eggNOG" id="ENOG502TA0C">
    <property type="taxonomic scope" value="Eukaryota"/>
</dbReference>
<evidence type="ECO:0000313" key="4">
    <source>
        <dbReference type="EMBL" id="EIE83467.1"/>
    </source>
</evidence>
<keyword evidence="1" id="KW-0677">Repeat</keyword>
<sequence length="243" mass="27062">MQNKVTKSAKYQEQKQQPENLRDLLRLTAAETILLDACARKSAQEVQEILEALPQLNPDTIRDNNLRTPLHIACSRKDNPSTATEIAQLLIRAGSDINNGVGDIDGLKPMHMAVLACNHQCVLMLLHEAKFKMDNLLQHKQGHVEWISECAKQEYNDLLSITQVLVTHLASKHSESFGSSLEQHNYHGLSDSLFNNSNDELNDTIAAITDKLALIDVSSSDNLQDSVNGLIQKVKKLSIQSYV</sequence>
<dbReference type="OMA" id="QPMHMAV"/>
<dbReference type="Gene3D" id="1.25.40.20">
    <property type="entry name" value="Ankyrin repeat-containing domain"/>
    <property type="match status" value="1"/>
</dbReference>
<dbReference type="Proteomes" id="UP000009138">
    <property type="component" value="Unassembled WGS sequence"/>
</dbReference>
<accession>I1C4T7</accession>
<dbReference type="VEuPathDB" id="FungiDB:RO3G_08172"/>
<keyword evidence="2 3" id="KW-0040">ANK repeat</keyword>
<organism evidence="4 5">
    <name type="scientific">Rhizopus delemar (strain RA 99-880 / ATCC MYA-4621 / FGSC 9543 / NRRL 43880)</name>
    <name type="common">Mucormycosis agent</name>
    <name type="synonym">Rhizopus arrhizus var. delemar</name>
    <dbReference type="NCBI Taxonomy" id="246409"/>
    <lineage>
        <taxon>Eukaryota</taxon>
        <taxon>Fungi</taxon>
        <taxon>Fungi incertae sedis</taxon>
        <taxon>Mucoromycota</taxon>
        <taxon>Mucoromycotina</taxon>
        <taxon>Mucoromycetes</taxon>
        <taxon>Mucorales</taxon>
        <taxon>Mucorineae</taxon>
        <taxon>Rhizopodaceae</taxon>
        <taxon>Rhizopus</taxon>
    </lineage>
</organism>
<dbReference type="SMART" id="SM00248">
    <property type="entry name" value="ANK"/>
    <property type="match status" value="2"/>
</dbReference>
<name>I1C4T7_RHIO9</name>
<dbReference type="GeneID" id="93615143"/>
<protein>
    <submittedName>
        <fullName evidence="4">Uncharacterized protein</fullName>
    </submittedName>
</protein>
<evidence type="ECO:0000256" key="3">
    <source>
        <dbReference type="PROSITE-ProRule" id="PRU00023"/>
    </source>
</evidence>
<dbReference type="Pfam" id="PF12796">
    <property type="entry name" value="Ank_2"/>
    <property type="match status" value="1"/>
</dbReference>
<dbReference type="STRING" id="246409.I1C4T7"/>
<reference evidence="4 5" key="1">
    <citation type="journal article" date="2009" name="PLoS Genet.">
        <title>Genomic analysis of the basal lineage fungus Rhizopus oryzae reveals a whole-genome duplication.</title>
        <authorList>
            <person name="Ma L.-J."/>
            <person name="Ibrahim A.S."/>
            <person name="Skory C."/>
            <person name="Grabherr M.G."/>
            <person name="Burger G."/>
            <person name="Butler M."/>
            <person name="Elias M."/>
            <person name="Idnurm A."/>
            <person name="Lang B.F."/>
            <person name="Sone T."/>
            <person name="Abe A."/>
            <person name="Calvo S.E."/>
            <person name="Corrochano L.M."/>
            <person name="Engels R."/>
            <person name="Fu J."/>
            <person name="Hansberg W."/>
            <person name="Kim J.-M."/>
            <person name="Kodira C.D."/>
            <person name="Koehrsen M.J."/>
            <person name="Liu B."/>
            <person name="Miranda-Saavedra D."/>
            <person name="O'Leary S."/>
            <person name="Ortiz-Castellanos L."/>
            <person name="Poulter R."/>
            <person name="Rodriguez-Romero J."/>
            <person name="Ruiz-Herrera J."/>
            <person name="Shen Y.-Q."/>
            <person name="Zeng Q."/>
            <person name="Galagan J."/>
            <person name="Birren B.W."/>
            <person name="Cuomo C.A."/>
            <person name="Wickes B.L."/>
        </authorList>
    </citation>
    <scope>NUCLEOTIDE SEQUENCE [LARGE SCALE GENOMIC DNA]</scope>
    <source>
        <strain evidence="5">RA 99-880 / ATCC MYA-4621 / FGSC 9543 / NRRL 43880</strain>
    </source>
</reference>
<dbReference type="AlphaFoldDB" id="I1C4T7"/>
<dbReference type="OrthoDB" id="194358at2759"/>
<evidence type="ECO:0000256" key="1">
    <source>
        <dbReference type="ARBA" id="ARBA00022737"/>
    </source>
</evidence>
<evidence type="ECO:0000256" key="2">
    <source>
        <dbReference type="ARBA" id="ARBA00023043"/>
    </source>
</evidence>
<dbReference type="EMBL" id="CH476737">
    <property type="protein sequence ID" value="EIE83467.1"/>
    <property type="molecule type" value="Genomic_DNA"/>
</dbReference>
<dbReference type="InParanoid" id="I1C4T7"/>
<proteinExistence type="predicted"/>
<dbReference type="SUPFAM" id="SSF48403">
    <property type="entry name" value="Ankyrin repeat"/>
    <property type="match status" value="1"/>
</dbReference>
<dbReference type="InterPro" id="IPR036770">
    <property type="entry name" value="Ankyrin_rpt-contain_sf"/>
</dbReference>